<feature type="non-terminal residue" evidence="4">
    <location>
        <position position="1"/>
    </location>
</feature>
<evidence type="ECO:0000313" key="4">
    <source>
        <dbReference type="EMBL" id="RZC35005.1"/>
    </source>
</evidence>
<dbReference type="InterPro" id="IPR029058">
    <property type="entry name" value="AB_hydrolase_fold"/>
</dbReference>
<dbReference type="EMBL" id="QDEB01074897">
    <property type="protein sequence ID" value="RZC35005.1"/>
    <property type="molecule type" value="Genomic_DNA"/>
</dbReference>
<accession>A0A482VQ58</accession>
<comment type="caution">
    <text evidence="4">The sequence shown here is derived from an EMBL/GenBank/DDBJ whole genome shotgun (WGS) entry which is preliminary data.</text>
</comment>
<protein>
    <submittedName>
        <fullName evidence="4">Gastric triacylglycerol lipase</fullName>
    </submittedName>
</protein>
<dbReference type="PANTHER" id="PTHR11005">
    <property type="entry name" value="LYSOSOMAL ACID LIPASE-RELATED"/>
    <property type="match status" value="1"/>
</dbReference>
<feature type="domain" description="AB hydrolase-1" evidence="3">
    <location>
        <begin position="61"/>
        <end position="184"/>
    </location>
</feature>
<dbReference type="OrthoDB" id="9974421at2759"/>
<dbReference type="Proteomes" id="UP000292052">
    <property type="component" value="Unassembled WGS sequence"/>
</dbReference>
<dbReference type="SUPFAM" id="SSF53474">
    <property type="entry name" value="alpha/beta-Hydrolases"/>
    <property type="match status" value="1"/>
</dbReference>
<organism evidence="4 5">
    <name type="scientific">Asbolus verrucosus</name>
    <name type="common">Desert ironclad beetle</name>
    <dbReference type="NCBI Taxonomy" id="1661398"/>
    <lineage>
        <taxon>Eukaryota</taxon>
        <taxon>Metazoa</taxon>
        <taxon>Ecdysozoa</taxon>
        <taxon>Arthropoda</taxon>
        <taxon>Hexapoda</taxon>
        <taxon>Insecta</taxon>
        <taxon>Pterygota</taxon>
        <taxon>Neoptera</taxon>
        <taxon>Endopterygota</taxon>
        <taxon>Coleoptera</taxon>
        <taxon>Polyphaga</taxon>
        <taxon>Cucujiformia</taxon>
        <taxon>Tenebrionidae</taxon>
        <taxon>Pimeliinae</taxon>
        <taxon>Asbolus</taxon>
    </lineage>
</organism>
<dbReference type="Pfam" id="PF00561">
    <property type="entry name" value="Abhydrolase_1"/>
    <property type="match status" value="1"/>
</dbReference>
<evidence type="ECO:0000256" key="2">
    <source>
        <dbReference type="ARBA" id="ARBA00023098"/>
    </source>
</evidence>
<evidence type="ECO:0000256" key="1">
    <source>
        <dbReference type="ARBA" id="ARBA00022963"/>
    </source>
</evidence>
<proteinExistence type="predicted"/>
<dbReference type="Gene3D" id="3.40.50.1820">
    <property type="entry name" value="alpha/beta hydrolase"/>
    <property type="match status" value="2"/>
</dbReference>
<name>A0A482VQ58_ASBVE</name>
<evidence type="ECO:0000259" key="3">
    <source>
        <dbReference type="Pfam" id="PF00561"/>
    </source>
</evidence>
<keyword evidence="2" id="KW-0443">Lipid metabolism</keyword>
<keyword evidence="1" id="KW-0442">Lipid degradation</keyword>
<keyword evidence="5" id="KW-1185">Reference proteome</keyword>
<dbReference type="AlphaFoldDB" id="A0A482VQ58"/>
<evidence type="ECO:0000313" key="5">
    <source>
        <dbReference type="Proteomes" id="UP000292052"/>
    </source>
</evidence>
<gene>
    <name evidence="4" type="ORF">BDFB_009579</name>
</gene>
<dbReference type="GO" id="GO:0016042">
    <property type="term" value="P:lipid catabolic process"/>
    <property type="evidence" value="ECO:0007669"/>
    <property type="project" value="UniProtKB-KW"/>
</dbReference>
<reference evidence="4 5" key="1">
    <citation type="submission" date="2017-03" db="EMBL/GenBank/DDBJ databases">
        <title>Genome of the blue death feigning beetle - Asbolus verrucosus.</title>
        <authorList>
            <person name="Rider S.D."/>
        </authorList>
    </citation>
    <scope>NUCLEOTIDE SEQUENCE [LARGE SCALE GENOMIC DNA]</scope>
    <source>
        <strain evidence="4">Butters</strain>
        <tissue evidence="4">Head and leg muscle</tissue>
    </source>
</reference>
<dbReference type="InterPro" id="IPR000073">
    <property type="entry name" value="AB_hydrolase_1"/>
</dbReference>
<dbReference type="STRING" id="1661398.A0A482VQ58"/>
<sequence>DYFNTDYNENCWYNPDVFSTPENISHNHGFEFQTHFVMTDDGYFLTIFRVQDKFSSFKKQPILLHHGIISSAVGFMTSGDRSLAFYLARNGYDMWLANHRGNTYSLGHSHLKTSDPKYWNFSFHEIGLYDLPATMEYITKKTGNFRKIIYVGHSMGCTVCFIYTSLKKDHAEKYLKGFIALSPATAMKYFRSDFRPLLPILNKLIEDVMVTLSYHPARTSLKCIAHFLQLMMVGKFQHYDYGWKENLNKYNSVVPPEYPLSDITIPVHMFYGLNDNLVSYQDVLWVFNELTTPEKSIDVVPKNRKIKFNHVNFLLSKHIEFYLYKPLMKIIKALEIRNTSK</sequence>